<dbReference type="InterPro" id="IPR001131">
    <property type="entry name" value="Peptidase_M24B_aminopep-P_CS"/>
</dbReference>
<dbReference type="InterPro" id="IPR050659">
    <property type="entry name" value="Peptidase_M24B"/>
</dbReference>
<dbReference type="InterPro" id="IPR000994">
    <property type="entry name" value="Pept_M24"/>
</dbReference>
<keyword evidence="2" id="KW-0378">Hydrolase</keyword>
<dbReference type="InterPro" id="IPR000587">
    <property type="entry name" value="Creatinase_N"/>
</dbReference>
<dbReference type="Gene3D" id="3.90.230.10">
    <property type="entry name" value="Creatinase/methionine aminopeptidase superfamily"/>
    <property type="match status" value="1"/>
</dbReference>
<evidence type="ECO:0000259" key="5">
    <source>
        <dbReference type="Pfam" id="PF01321"/>
    </source>
</evidence>
<dbReference type="CDD" id="cd01092">
    <property type="entry name" value="APP-like"/>
    <property type="match status" value="1"/>
</dbReference>
<dbReference type="GeneID" id="58089676"/>
<evidence type="ECO:0000313" key="6">
    <source>
        <dbReference type="EMBL" id="TBW70610.1"/>
    </source>
</evidence>
<dbReference type="EMBL" id="SCHB01000009">
    <property type="protein sequence ID" value="TBW70610.1"/>
    <property type="molecule type" value="Genomic_DNA"/>
</dbReference>
<evidence type="ECO:0000259" key="4">
    <source>
        <dbReference type="Pfam" id="PF00557"/>
    </source>
</evidence>
<evidence type="ECO:0000256" key="3">
    <source>
        <dbReference type="RuleBase" id="RU000590"/>
    </source>
</evidence>
<feature type="domain" description="Peptidase M24" evidence="4">
    <location>
        <begin position="135"/>
        <end position="337"/>
    </location>
</feature>
<dbReference type="InterPro" id="IPR029149">
    <property type="entry name" value="Creatin/AminoP/Spt16_N"/>
</dbReference>
<dbReference type="Pfam" id="PF00557">
    <property type="entry name" value="Peptidase_M24"/>
    <property type="match status" value="1"/>
</dbReference>
<keyword evidence="6" id="KW-0031">Aminopeptidase</keyword>
<accession>A0A4V2KV93</accession>
<dbReference type="Pfam" id="PF01321">
    <property type="entry name" value="Creatinase_N"/>
    <property type="match status" value="1"/>
</dbReference>
<evidence type="ECO:0000256" key="2">
    <source>
        <dbReference type="ARBA" id="ARBA00022801"/>
    </source>
</evidence>
<organism evidence="6 7">
    <name type="scientific">Staphylococcus lugdunensis</name>
    <dbReference type="NCBI Taxonomy" id="28035"/>
    <lineage>
        <taxon>Bacteria</taxon>
        <taxon>Bacillati</taxon>
        <taxon>Bacillota</taxon>
        <taxon>Bacilli</taxon>
        <taxon>Bacillales</taxon>
        <taxon>Staphylococcaceae</taxon>
        <taxon>Staphylococcus</taxon>
    </lineage>
</organism>
<keyword evidence="1 3" id="KW-0479">Metal-binding</keyword>
<feature type="domain" description="Creatinase N-terminal" evidence="5">
    <location>
        <begin position="9"/>
        <end position="127"/>
    </location>
</feature>
<dbReference type="GO" id="GO:0046872">
    <property type="term" value="F:metal ion binding"/>
    <property type="evidence" value="ECO:0007669"/>
    <property type="project" value="UniProtKB-KW"/>
</dbReference>
<name>A0A4V2KV93_STALU</name>
<sequence>MSKLSQVRQQILDAKKLDAIVILSDFNRRYLSGFTGTSGALIISQQQNILITDFRYIKQATEQATDFEIINRTHDLITEVKQVLLDKGFSIIGFEGHLVSYDTYKSLQDNTITFSSIANEIETIREIKSSAEIDLIKEAAHIVDDTYNYILTVAKAGMTEKEIKALLESKMLHLGADGPSFDTIVASGYRGALPHGVASDKIIEQGDMITLDFGAYYHGYCSDITRTFGIGKPKAQLEEIYNIVLESQQLAINQIKAGMTTQQADALARDYIDKHGYGDAFGHSLGHGIGLDIHEGPLLSKNTNNTLKVNNCVTIEPGIYVEGLGGVRIEDDILITENGCEVFTKCTKDLIIL</sequence>
<gene>
    <name evidence="6" type="ORF">EQ812_11135</name>
</gene>
<keyword evidence="6" id="KW-0645">Protease</keyword>
<dbReference type="PROSITE" id="PS00491">
    <property type="entry name" value="PROLINE_PEPTIDASE"/>
    <property type="match status" value="1"/>
</dbReference>
<protein>
    <submittedName>
        <fullName evidence="6">Aminopeptidase P family protein</fullName>
    </submittedName>
</protein>
<dbReference type="PANTHER" id="PTHR46112:SF3">
    <property type="entry name" value="AMINOPEPTIDASE YPDF"/>
    <property type="match status" value="1"/>
</dbReference>
<evidence type="ECO:0000313" key="7">
    <source>
        <dbReference type="Proteomes" id="UP000293637"/>
    </source>
</evidence>
<dbReference type="SUPFAM" id="SSF53092">
    <property type="entry name" value="Creatinase/prolidase N-terminal domain"/>
    <property type="match status" value="1"/>
</dbReference>
<dbReference type="SUPFAM" id="SSF55920">
    <property type="entry name" value="Creatinase/aminopeptidase"/>
    <property type="match status" value="1"/>
</dbReference>
<dbReference type="Proteomes" id="UP000293637">
    <property type="component" value="Unassembled WGS sequence"/>
</dbReference>
<dbReference type="GO" id="GO:0004177">
    <property type="term" value="F:aminopeptidase activity"/>
    <property type="evidence" value="ECO:0007669"/>
    <property type="project" value="UniProtKB-KW"/>
</dbReference>
<comment type="similarity">
    <text evidence="3">Belongs to the peptidase M24B family.</text>
</comment>
<proteinExistence type="inferred from homology"/>
<dbReference type="AlphaFoldDB" id="A0A4V2KV93"/>
<dbReference type="InterPro" id="IPR036005">
    <property type="entry name" value="Creatinase/aminopeptidase-like"/>
</dbReference>
<dbReference type="Gene3D" id="3.40.350.10">
    <property type="entry name" value="Creatinase/prolidase N-terminal domain"/>
    <property type="match status" value="1"/>
</dbReference>
<dbReference type="PANTHER" id="PTHR46112">
    <property type="entry name" value="AMINOPEPTIDASE"/>
    <property type="match status" value="1"/>
</dbReference>
<comment type="caution">
    <text evidence="6">The sequence shown here is derived from an EMBL/GenBank/DDBJ whole genome shotgun (WGS) entry which is preliminary data.</text>
</comment>
<evidence type="ECO:0000256" key="1">
    <source>
        <dbReference type="ARBA" id="ARBA00022723"/>
    </source>
</evidence>
<dbReference type="RefSeq" id="WP_002491911.1">
    <property type="nucleotide sequence ID" value="NZ_AP021848.1"/>
</dbReference>
<reference evidence="6 7" key="1">
    <citation type="journal article" date="2019" name="Sci. Transl. Med.">
        <title>Quorum sensing between bacterial species on the skin protects against epidermal injury in atopic dermatitis.</title>
        <authorList>
            <person name="Williams M.R."/>
        </authorList>
    </citation>
    <scope>NUCLEOTIDE SEQUENCE [LARGE SCALE GENOMIC DNA]</scope>
    <source>
        <strain evidence="6 7">E7</strain>
    </source>
</reference>